<keyword evidence="2" id="KW-1185">Reference proteome</keyword>
<dbReference type="Proteomes" id="UP000732105">
    <property type="component" value="Unassembled WGS sequence"/>
</dbReference>
<evidence type="ECO:0000313" key="2">
    <source>
        <dbReference type="Proteomes" id="UP000732105"/>
    </source>
</evidence>
<comment type="caution">
    <text evidence="1">The sequence shown here is derived from an EMBL/GenBank/DDBJ whole genome shotgun (WGS) entry which is preliminary data.</text>
</comment>
<reference evidence="1 2" key="1">
    <citation type="submission" date="2018-12" db="EMBL/GenBank/DDBJ databases">
        <title>Marinifilum JC070 sp. nov., a marine bacterium isolated from Yongle Blue Hole in the South China Sea.</title>
        <authorList>
            <person name="Fu T."/>
        </authorList>
    </citation>
    <scope>NUCLEOTIDE SEQUENCE [LARGE SCALE GENOMIC DNA]</scope>
    <source>
        <strain evidence="1 2">JC070</strain>
    </source>
</reference>
<proteinExistence type="predicted"/>
<gene>
    <name evidence="1" type="ORF">ELS83_21065</name>
</gene>
<accession>A0ABX1X1N7</accession>
<sequence>MKTTLLILFSGFLLFQFTEKKKMDFENDSIILQTELDTLRINWYLNDPIDYAKIEMSNIIITKADSISKTIPGKRIEYNYFSADKRIGEMKGFHHKVDSMWQFGHSGWFMNSFKCESEELPLKFDLKVGSNIDAFIEFFGKPNKRNLDFIYYDFSGWRSMKKLRIYTENKKVSKLEITTANNVYK</sequence>
<dbReference type="EMBL" id="RZNH01000065">
    <property type="protein sequence ID" value="NOU62290.1"/>
    <property type="molecule type" value="Genomic_DNA"/>
</dbReference>
<evidence type="ECO:0000313" key="1">
    <source>
        <dbReference type="EMBL" id="NOU62290.1"/>
    </source>
</evidence>
<protein>
    <submittedName>
        <fullName evidence="1">Uncharacterized protein</fullName>
    </submittedName>
</protein>
<organism evidence="1 2">
    <name type="scientific">Marinifilum caeruleilacunae</name>
    <dbReference type="NCBI Taxonomy" id="2499076"/>
    <lineage>
        <taxon>Bacteria</taxon>
        <taxon>Pseudomonadati</taxon>
        <taxon>Bacteroidota</taxon>
        <taxon>Bacteroidia</taxon>
        <taxon>Marinilabiliales</taxon>
        <taxon>Marinifilaceae</taxon>
    </lineage>
</organism>
<name>A0ABX1X1N7_9BACT</name>